<proteinExistence type="predicted"/>
<dbReference type="Proteomes" id="UP001432027">
    <property type="component" value="Unassembled WGS sequence"/>
</dbReference>
<sequence>FYSPQSFPPNSYNYLFVVTEKIPAVRSETSLRDLSNASAYIGKGALFSPVQRYKNHLYNAKSALIKNEFGGLTQFEQFIVKTWQSGGTLACVRFNIGRNNEELITTKRQCYLLLESTTSKM</sequence>
<evidence type="ECO:0008006" key="3">
    <source>
        <dbReference type="Google" id="ProtNLM"/>
    </source>
</evidence>
<evidence type="ECO:0000313" key="2">
    <source>
        <dbReference type="Proteomes" id="UP001432027"/>
    </source>
</evidence>
<dbReference type="EMBL" id="BTSX01000006">
    <property type="protein sequence ID" value="GMT04626.1"/>
    <property type="molecule type" value="Genomic_DNA"/>
</dbReference>
<reference evidence="1" key="1">
    <citation type="submission" date="2023-10" db="EMBL/GenBank/DDBJ databases">
        <title>Genome assembly of Pristionchus species.</title>
        <authorList>
            <person name="Yoshida K."/>
            <person name="Sommer R.J."/>
        </authorList>
    </citation>
    <scope>NUCLEOTIDE SEQUENCE</scope>
    <source>
        <strain evidence="1">RS0144</strain>
    </source>
</reference>
<organism evidence="1 2">
    <name type="scientific">Pristionchus entomophagus</name>
    <dbReference type="NCBI Taxonomy" id="358040"/>
    <lineage>
        <taxon>Eukaryota</taxon>
        <taxon>Metazoa</taxon>
        <taxon>Ecdysozoa</taxon>
        <taxon>Nematoda</taxon>
        <taxon>Chromadorea</taxon>
        <taxon>Rhabditida</taxon>
        <taxon>Rhabditina</taxon>
        <taxon>Diplogasteromorpha</taxon>
        <taxon>Diplogasteroidea</taxon>
        <taxon>Neodiplogasteridae</taxon>
        <taxon>Pristionchus</taxon>
    </lineage>
</organism>
<gene>
    <name evidence="1" type="ORF">PENTCL1PPCAC_26800</name>
</gene>
<dbReference type="AlphaFoldDB" id="A0AAV5UDV6"/>
<accession>A0AAV5UDV6</accession>
<comment type="caution">
    <text evidence="1">The sequence shown here is derived from an EMBL/GenBank/DDBJ whole genome shotgun (WGS) entry which is preliminary data.</text>
</comment>
<feature type="non-terminal residue" evidence="1">
    <location>
        <position position="1"/>
    </location>
</feature>
<keyword evidence="2" id="KW-1185">Reference proteome</keyword>
<name>A0AAV5UDV6_9BILA</name>
<evidence type="ECO:0000313" key="1">
    <source>
        <dbReference type="EMBL" id="GMT04626.1"/>
    </source>
</evidence>
<protein>
    <recommendedName>
        <fullName evidence="3">GIY-YIG domain-containing protein</fullName>
    </recommendedName>
</protein>